<keyword evidence="3" id="KW-0109">Calcium transport</keyword>
<dbReference type="SMART" id="SM00472">
    <property type="entry name" value="MIR"/>
    <property type="match status" value="4"/>
</dbReference>
<feature type="domain" description="EF-hand" evidence="18">
    <location>
        <begin position="4063"/>
        <end position="4098"/>
    </location>
</feature>
<keyword evidence="12" id="KW-1071">Ligand-gated ion channel</keyword>
<evidence type="ECO:0000256" key="12">
    <source>
        <dbReference type="ARBA" id="ARBA00023286"/>
    </source>
</evidence>
<dbReference type="Pfam" id="PF02026">
    <property type="entry name" value="RyR"/>
    <property type="match status" value="4"/>
</dbReference>
<dbReference type="Gene3D" id="1.10.287.70">
    <property type="match status" value="1"/>
</dbReference>
<dbReference type="Gene3D" id="1.10.238.10">
    <property type="entry name" value="EF-hand"/>
    <property type="match status" value="1"/>
</dbReference>
<evidence type="ECO:0000256" key="16">
    <source>
        <dbReference type="SAM" id="Phobius"/>
    </source>
</evidence>
<keyword evidence="21" id="KW-1185">Reference proteome</keyword>
<comment type="catalytic activity">
    <reaction evidence="14">
        <text>Ca(2+)(in) = Ca(2+)(out)</text>
        <dbReference type="Rhea" id="RHEA:29671"/>
        <dbReference type="ChEBI" id="CHEBI:29108"/>
    </reaction>
</comment>
<evidence type="ECO:0000256" key="10">
    <source>
        <dbReference type="ARBA" id="ARBA00023065"/>
    </source>
</evidence>
<dbReference type="PROSITE" id="PS50222">
    <property type="entry name" value="EF_HAND_2"/>
    <property type="match status" value="1"/>
</dbReference>
<keyword evidence="7" id="KW-0106">Calcium</keyword>
<dbReference type="GO" id="GO:0005219">
    <property type="term" value="F:ryanodine-sensitive calcium-release channel activity"/>
    <property type="evidence" value="ECO:0007669"/>
    <property type="project" value="InterPro"/>
</dbReference>
<evidence type="ECO:0000256" key="14">
    <source>
        <dbReference type="ARBA" id="ARBA00036634"/>
    </source>
</evidence>
<feature type="domain" description="MIR" evidence="19">
    <location>
        <begin position="266"/>
        <end position="321"/>
    </location>
</feature>
<dbReference type="FunFam" id="2.60.120.920:FF:000003">
    <property type="entry name" value="ryanodine receptor isoform X2"/>
    <property type="match status" value="1"/>
</dbReference>
<evidence type="ECO:0000256" key="4">
    <source>
        <dbReference type="ARBA" id="ARBA00022673"/>
    </source>
</evidence>
<dbReference type="PANTHER" id="PTHR46399">
    <property type="entry name" value="B30.2/SPRY DOMAIN-CONTAINING PROTEIN"/>
    <property type="match status" value="1"/>
</dbReference>
<feature type="compositionally biased region" description="Basic and acidic residues" evidence="15">
    <location>
        <begin position="1906"/>
        <end position="1918"/>
    </location>
</feature>
<evidence type="ECO:0000256" key="5">
    <source>
        <dbReference type="ARBA" id="ARBA00022692"/>
    </source>
</evidence>
<dbReference type="InterPro" id="IPR003032">
    <property type="entry name" value="Ryanodine_rcpt"/>
</dbReference>
<dbReference type="Proteomes" id="UP000694389">
    <property type="component" value="Unassembled WGS sequence"/>
</dbReference>
<dbReference type="InterPro" id="IPR013333">
    <property type="entry name" value="Ryan_recept"/>
</dbReference>
<dbReference type="Pfam" id="PF06459">
    <property type="entry name" value="RR_TM4-6"/>
    <property type="match status" value="1"/>
</dbReference>
<dbReference type="InterPro" id="IPR035761">
    <property type="entry name" value="SPRY1_RyR"/>
</dbReference>
<keyword evidence="2" id="KW-0813">Transport</keyword>
<evidence type="ECO:0000256" key="1">
    <source>
        <dbReference type="ARBA" id="ARBA00004326"/>
    </source>
</evidence>
<dbReference type="GO" id="GO:0006874">
    <property type="term" value="P:intracellular calcium ion homeostasis"/>
    <property type="evidence" value="ECO:0007669"/>
    <property type="project" value="InterPro"/>
</dbReference>
<dbReference type="GeneTree" id="ENSGT00940000154906"/>
<keyword evidence="8" id="KW-0703">Sarcoplasmic reticulum</keyword>
<dbReference type="SUPFAM" id="SSF49899">
    <property type="entry name" value="Concanavalin A-like lectins/glucanases"/>
    <property type="match status" value="2"/>
</dbReference>
<feature type="compositionally biased region" description="Polar residues" evidence="15">
    <location>
        <begin position="16"/>
        <end position="26"/>
    </location>
</feature>
<evidence type="ECO:0000259" key="18">
    <source>
        <dbReference type="PROSITE" id="PS50222"/>
    </source>
</evidence>
<reference evidence="20" key="1">
    <citation type="submission" date="2025-08" db="UniProtKB">
        <authorList>
            <consortium name="Ensembl"/>
        </authorList>
    </citation>
    <scope>IDENTIFICATION</scope>
</reference>
<gene>
    <name evidence="20" type="primary">ryr2b</name>
</gene>
<dbReference type="SUPFAM" id="SSF82109">
    <property type="entry name" value="MIR domain"/>
    <property type="match status" value="2"/>
</dbReference>
<dbReference type="PROSITE" id="PS50188">
    <property type="entry name" value="B302_SPRY"/>
    <property type="match status" value="3"/>
</dbReference>
<evidence type="ECO:0000256" key="11">
    <source>
        <dbReference type="ARBA" id="ARBA00023136"/>
    </source>
</evidence>
<keyword evidence="4" id="KW-0107">Calcium channel</keyword>
<evidence type="ECO:0000256" key="7">
    <source>
        <dbReference type="ARBA" id="ARBA00022837"/>
    </source>
</evidence>
<dbReference type="InterPro" id="IPR000699">
    <property type="entry name" value="RIH_dom"/>
</dbReference>
<dbReference type="Pfam" id="PF08454">
    <property type="entry name" value="RIH_assoc"/>
    <property type="match status" value="1"/>
</dbReference>
<feature type="transmembrane region" description="Helical" evidence="16">
    <location>
        <begin position="4307"/>
        <end position="4325"/>
    </location>
</feature>
<dbReference type="Pfam" id="PF21119">
    <property type="entry name" value="RYDR_Jsol"/>
    <property type="match status" value="1"/>
</dbReference>
<dbReference type="InterPro" id="IPR013320">
    <property type="entry name" value="ConA-like_dom_sf"/>
</dbReference>
<dbReference type="GO" id="GO:0042383">
    <property type="term" value="C:sarcolemma"/>
    <property type="evidence" value="ECO:0007669"/>
    <property type="project" value="TreeGrafter"/>
</dbReference>
<feature type="domain" description="B30.2/SPRY" evidence="17">
    <location>
        <begin position="1065"/>
        <end position="1263"/>
    </location>
</feature>
<dbReference type="Gene3D" id="1.10.490.160">
    <property type="match status" value="3"/>
</dbReference>
<feature type="transmembrane region" description="Helical" evidence="16">
    <location>
        <begin position="4878"/>
        <end position="4901"/>
    </location>
</feature>
<dbReference type="Pfam" id="PF00520">
    <property type="entry name" value="Ion_trans"/>
    <property type="match status" value="1"/>
</dbReference>
<dbReference type="GO" id="GO:0033017">
    <property type="term" value="C:sarcoplasmic reticulum membrane"/>
    <property type="evidence" value="ECO:0007669"/>
    <property type="project" value="UniProtKB-SubCell"/>
</dbReference>
<dbReference type="InterPro" id="IPR036300">
    <property type="entry name" value="MIR_dom_sf"/>
</dbReference>
<feature type="transmembrane region" description="Helical" evidence="16">
    <location>
        <begin position="4797"/>
        <end position="4819"/>
    </location>
</feature>
<feature type="domain" description="B30.2/SPRY" evidence="17">
    <location>
        <begin position="1376"/>
        <end position="1592"/>
    </location>
</feature>
<feature type="region of interest" description="Disordered" evidence="15">
    <location>
        <begin position="4445"/>
        <end position="4506"/>
    </location>
</feature>
<evidence type="ECO:0000313" key="21">
    <source>
        <dbReference type="Proteomes" id="UP000694389"/>
    </source>
</evidence>
<dbReference type="GO" id="GO:0030018">
    <property type="term" value="C:Z disc"/>
    <property type="evidence" value="ECO:0007669"/>
    <property type="project" value="TreeGrafter"/>
</dbReference>
<dbReference type="PANTHER" id="PTHR46399:SF7">
    <property type="entry name" value="RYANODINE RECEPTOR 2"/>
    <property type="match status" value="1"/>
</dbReference>
<dbReference type="InterPro" id="IPR014821">
    <property type="entry name" value="Ins145_P3_rcpt"/>
</dbReference>
<dbReference type="GO" id="GO:0005790">
    <property type="term" value="C:smooth endoplasmic reticulum"/>
    <property type="evidence" value="ECO:0007669"/>
    <property type="project" value="TreeGrafter"/>
</dbReference>
<evidence type="ECO:0000256" key="13">
    <source>
        <dbReference type="ARBA" id="ARBA00023303"/>
    </source>
</evidence>
<dbReference type="FunFam" id="1.10.287.70:FF:000017">
    <property type="entry name" value="ryanodine receptor isoform X2"/>
    <property type="match status" value="1"/>
</dbReference>
<dbReference type="FunFam" id="2.60.120.920:FF:000002">
    <property type="entry name" value="ryanodine receptor isoform X2"/>
    <property type="match status" value="1"/>
</dbReference>
<protein>
    <submittedName>
        <fullName evidence="20">Ryanodine receptor 2b (cardiac)</fullName>
    </submittedName>
</protein>
<dbReference type="InterPro" id="IPR013662">
    <property type="entry name" value="RIH_assoc-dom"/>
</dbReference>
<feature type="transmembrane region" description="Helical" evidence="16">
    <location>
        <begin position="4535"/>
        <end position="4554"/>
    </location>
</feature>
<keyword evidence="9 16" id="KW-1133">Transmembrane helix</keyword>
<dbReference type="InterPro" id="IPR048581">
    <property type="entry name" value="RYDR_Jsol"/>
</dbReference>
<evidence type="ECO:0000259" key="17">
    <source>
        <dbReference type="PROSITE" id="PS50188"/>
    </source>
</evidence>
<dbReference type="InterPro" id="IPR005821">
    <property type="entry name" value="Ion_trans_dom"/>
</dbReference>
<feature type="compositionally biased region" description="Basic and acidic residues" evidence="15">
    <location>
        <begin position="4446"/>
        <end position="4503"/>
    </location>
</feature>
<dbReference type="InterPro" id="IPR035762">
    <property type="entry name" value="SPRY3_RyR"/>
</dbReference>
<evidence type="ECO:0000256" key="15">
    <source>
        <dbReference type="SAM" id="MobiDB-lite"/>
    </source>
</evidence>
<dbReference type="InterPro" id="IPR011992">
    <property type="entry name" value="EF-hand-dom_pair"/>
</dbReference>
<keyword evidence="5 16" id="KW-0812">Transmembrane</keyword>
<dbReference type="GO" id="GO:0005509">
    <property type="term" value="F:calcium ion binding"/>
    <property type="evidence" value="ECO:0007669"/>
    <property type="project" value="InterPro"/>
</dbReference>
<dbReference type="FunFam" id="2.80.10.50:FF:000016">
    <property type="entry name" value="Ryanodine receptor 2 (Cardiac)"/>
    <property type="match status" value="1"/>
</dbReference>
<evidence type="ECO:0000256" key="2">
    <source>
        <dbReference type="ARBA" id="ARBA00022448"/>
    </source>
</evidence>
<dbReference type="Ensembl" id="ENSDLAT00005038763.2">
    <property type="protein sequence ID" value="ENSDLAP00005036339.2"/>
    <property type="gene ID" value="ENSDLAG00005011093.2"/>
</dbReference>
<dbReference type="PRINTS" id="PR00795">
    <property type="entry name" value="RYANODINER"/>
</dbReference>
<keyword evidence="10" id="KW-0406">Ion transport</keyword>
<dbReference type="InterPro" id="IPR015925">
    <property type="entry name" value="Ryanodine_IP3_receptor"/>
</dbReference>
<dbReference type="CDD" id="cd12877">
    <property type="entry name" value="SPRY1_RyR"/>
    <property type="match status" value="1"/>
</dbReference>
<dbReference type="Pfam" id="PF01365">
    <property type="entry name" value="RYDR_ITPR"/>
    <property type="match status" value="2"/>
</dbReference>
<dbReference type="InterPro" id="IPR002048">
    <property type="entry name" value="EF_hand_dom"/>
</dbReference>
<dbReference type="Pfam" id="PF02815">
    <property type="entry name" value="MIR"/>
    <property type="match status" value="1"/>
</dbReference>
<dbReference type="GO" id="GO:0006941">
    <property type="term" value="P:striated muscle contraction"/>
    <property type="evidence" value="ECO:0007669"/>
    <property type="project" value="TreeGrafter"/>
</dbReference>
<evidence type="ECO:0000256" key="6">
    <source>
        <dbReference type="ARBA" id="ARBA00022737"/>
    </source>
</evidence>
<feature type="transmembrane region" description="Helical" evidence="16">
    <location>
        <begin position="4277"/>
        <end position="4295"/>
    </location>
</feature>
<feature type="domain" description="MIR" evidence="19">
    <location>
        <begin position="143"/>
        <end position="198"/>
    </location>
</feature>
<dbReference type="Gene3D" id="1.25.10.30">
    <property type="entry name" value="IP3 receptor type 1 binding core, RIH domain"/>
    <property type="match status" value="1"/>
</dbReference>
<dbReference type="InterPro" id="IPR001870">
    <property type="entry name" value="B30.2/SPRY"/>
</dbReference>
<sequence>MESANPHISRLRPHNNGGTPFSSSPLSLIQQHHSSVSNVACLVQIMTDTGEGDDEFQFLRTGDDVVLQSTFTSREENVKLCLAAEGFGSRLCRLEPTSNCKNVPPDLSVCGFVLAQCLSVRALQEMLTHSEDLAAEVRAGGSHRTLLYGHAVLFLHSYSGMYLSCLSSSQSSTDKLTFDVGLQEDKAGEACWWTVHPASRQRSEGEKVRVGDDLILVSVSSERYLHLSFGTVFDNKSLSDSLIVNAAFQQTLWSVAPICSGGGVAQGYLKGGDTVRLLHSHSDACLTVPFAEQGEELQRIMHYEIGSVSRHARSLWRLEILRVVWSGRHTCWGQPFRLCHMTTGRYLGLTEEKGLHLVDRDKADINTTSFCFRSSKEKLDIGTKTNVDGMGIPEIKYGDSICYVQHVDSGLWLTYQAVDAKSTRMGGTQRKAVLHSEGHMDDGLTLSRSQREESRTARLIRSATLLFTRFIRKLDDFSQHGNLMFGSLPMEIVTCSLQDLINYFQPPPEGLDHEAKQNKMTALKNRQNMFQEEGVIDLVLDCIDRLHQHSSASHSETAQSDTGAEWEAILNRFYELLAALLRRNRVNCAHFSGSLDWLISRLDRLEASSGVLEVLQCVLVESPEALNVIKEGHIHSIISFLDMHGCNHKVLEVLCSLCVCHGVAVRSNQNLICDNLLPERDLLLQTRLTNRVTSMRPNIFLAMGEDSAQHRRWYYELVVDHVDSFLTSEPTHLRVGWACTEGYQPKPTGGEGWGANGVGDNLCSYGFDGLHLWSGCVGRRVSSPFPHLLKDDDVVSCCLDLSAPCISFRVNGLPVQGMLENFSAIGLLYPVVSFSAGVKVRFLFGGRHGEFRFLPPPGFVPCSEALLPRVKLKVEPCHKYILNHEEGKQELIGPSVPSTPVTFCPAPVDTSKVVLPPQLEDIREKMAENIHELWAMDKIDLGWTHGPVRDEVKRHDPCLVEFSKLSEHERNQNLQMAEDTLRTLLALGFHIGLMDEHAVERVKYMRLATKYEQPSEYRPAPVDLRQFLLSPAHEEAVNLLAENDHNVWARERIKQGWTYGTQQDVKAKRSPYLVPYSLLDEKSRRVGRESVREAFCTLLAYGYSLEPLNQERTTLSNPCLISAKKCRVFRPDKSYAVMLGKWYFEFEIVTAGNMRVGWARPGCTPDKELGSDDQAFVFDGYEAQWYHQGVEPLGRPWQRGDVVGCLVDMAESTMMVTLNGEVLFNDRGSELAAKDFDIKDGLLPVVSVGVNQVGRLNLGRQVDSLQYFSVCGLQEGYEPFAVNMARDPALWMSWKQPQFTSIMPDDHNLQVTRVSGSTDSLSSLRVSQRLFAHHSGSSEMGFYRLSMPIECAAILTCPAGGVLPVASNSLSSGMKDQEEVDSDFEVLRKSAHGFAGSRDELNHKDHSQDKTSRLKQRFMLKKAKPGLISSHSSARLLEDVVVDKDNYDHLIQSSRYYYSVRVLPGQEPFNVWVGWVTSDFHQLDVTFDTDSVHTVTVTLGDDSGKVQESVKRCNCYMFCAGEATGLSQSRRSSGLEIGCLIDTATGLLTFTSSGVEMATFYQVEASTKLFPAVFVKPTTSNMFQFEVGRIKNVMPLSAGLLRSQRRNAAPQCPPRFQVQHLSPVSWTRVPERALKVMVDRPNEYHGWRVQCSEPLQVMTLQIPDENRCVDILELSELDDLLTFYHHTLLLYCSLCTLGNTRVCHALCSHVDQSQVLHAIQNPHLPGPLRSAFYQLLFQVHLSSHATACLMMNHEYIVPMTDQTREITLFSSPANGVNGGKGIPSTSLSTSLKPRMHFSSPCFVRSDGMEGNSAVKMASTESPEIPLEILKDLTVEMLTAGVLAASQGVRDPVGGSIELLLVPLIRLFYTLLVMGVFCDEDLGKVLRLIEPSVFYPPEEEDEEEARDGEKEWKGGNKKEDETSKQGLLQIKLPEAVKLELCNLLSYLCDCQMRHRVEAVVAFSDNFVGQLQENQRFRYNQVMQALNMSAALTARKTKEFRSPPEEQINMLLSFREDEQQENCPCPMEIQQLLQHFHHLLNTHSGIELDSDTEDEEDAELSVKDRLLSVVARVIGLKKKRPIEVEESRLQSAKSLKKLISETMVHWAQETEMEDPELVRAIFSLLHCQYQGLGGQMAGPLCRTYTISQASVEDTMALLSSLSQIRSLLSVRMGKEEERLMISKLGDIMNNKVFYQHPNLMRALGMHETVMEVMVNVLGEGESKEITFPKMVASCCRFLCYFCRISRHNQGALFDHLSYLLENSSVGLASPSMRGATPLDVAAASVMDNNELALALREPDLEKVVQYLAGCGLQSCSMLVAKGYPDIGWNPVEGERYLDFLRFAVFCNGESVEENAYVVLRLLIRRPECFGPALRGDGGNGLLAAMVEAIRISEDPSMDGPCTSYQSNRTLSVLAVEDVVQDNDDDLIHMGHAIMTFYSALIDLLGRCAPEMHLIQGGKGEAIRIRAILRSLIPIQDLEGVISISLQIPSVSTDGLVVEPDLSTVFCPDHKAAMVLFLDRVYGIENHSFLLHLLEVGFLPDLQAAISLDTSDLGSTDMALALNRYLCTTVLPLLTRCSALFCALEDHALLVDSLIQAVYSLSRAHSLTKAQRDTIEDCLLAVCSKLQPSMMQPLLRHLVFDVPHLTDHSKMPLKLLTSHYEQWWKYYSLTGGQSDQGLASEEELHLSRKLFWGVFKALANKPYEPQLFRLCVQCLAAVAKALPPDHVDTSCMSHTESKASMDTEGHFDPHPIDTSNVSVPERLEFVVNKYAEHTHEKWSLDKFANGWVHGEQLCENAKVHPLLKPYRALAEKEKEAYRWAIKETIKSMLAFGWTIERTKEGDAFGTHTCTRRVSQSGQLSFEGASTFSPKPMDMSSITLSWDQCAMAEQLAENYHNAWAKRKKLELESKGGGGHSMLVPYDTLTAKEKTKFRERAQDVLKFLQLNGYTVWRDRKTVEMDFPAIANCFGYTLLQRLLSHTEDAQEHMLELEVMQARGQLSKGERASHQHPIHFFPTVILPLLEQYVKSHRLYFLSTSLCSTGNRSHASKKEKEMIASLFCKLAALVRHRISLFGNEAASVASCLHVLAQALDARTLMKSAPESIQSSLHSFFEAAAADLETTVENLSVTLVCLPQSRSQQARGVAKVLSYTTSILLPTLTSLFQHVGIQNYGVDFLVGSIQVSCYRILNSLYSLGTSSGIYMEGQRPAAGACLAALTGTFPVCFLEPALNQNNPYSIYNTMSATEREDMGLPDQVEDMCPLLPSLEQALGEVEELAGAGAGARQAHYIHVTEVTLPMLCSYMSLWWYWGPEGQTDSPICTSVIPQHSSDLLGHILCIIHHHVGASQGDWMKQLAVFCQPIICKACSKLLKSHFLPLMEKLRKRAECVLLEEEQMKAEECDTSEAEMQIQERFTVLVRDLYTFYPILIPFVDSNRASWLKESNPDAEQLFSMVAVVFIFWAKSHNFKWEEQNYVVQNEINNLAFLVNNDKMSKFNHEKRRMKRKGDRYSTHTSLIVASVKRLLPVGLRVCFPGDQSLITLAKNGFTQKHTEDEIREHVFNCLIHQSQGSNCSRQETLYAEAQRQLGVVTDTQRTVDRILEIAQVLYYLDQVEHPQRSQKPAGSKVLSKQRKRAVVACLRMAPLYNLPRHRAVNLFLQGYKKSWISAEDHSFEEKLVEDLAKGGVMEVCGGDKEEENDVEDGAKPIDPLLQLITLFGRSALTERSKPRNDSLYQSYAAIMAKSCHREDDDVEDKQERESFEEKEMEKQKLLYQQARLHRRGASEMVLQTVSASKGAMSSMIAPTLKLGIAVLSGGNATVQQKMLDYLREKRDVGFFQSMAGLMLSCSVLDLNAFERQNKAEGLGMAMDESSGQKVMPDKDITCDLFRFLQLLCEGHNSDFQNYLRTQTGNNTTVNIIISTVDYLLRVQESISDFYWYYSGKDVIDEHGQHNFSKAIEVAKQVFNTLTEYIQGPCTGNQQSLAHSRLWDAVVGFLHVFAHMQMKLSQDSRQIELLKELMDLQKDMVVFLLSMLEGNVVNGTIGKQMVDMLVESSGNVEMILKFFDMFLKLKDLTSSDAFREYDPDHKGCISRKDFQKAMENCRRFSQSEAHFLLSCMETDDSEIVDYEAFVDRFHEPAKDISFSIAVLLTNLSEHMPNDSRLRTFMELAECVLTYFQPYLGRIEILGGGKRIERVYFEISESCRTQWEKPQVKESKRQFIFDVVNEGGEKEKMEMFVNFCEDTIFEMQLAAKISGSDTGERYAERGEEEKSKSEEEKLDNKEMFFIYHWLLLLISLLSVKNLKTMMKMTLKDILMSAVFFLKLIFMAQVQFISVVIRSIIYVLYIAFVSGGLIEGAKRIRISDLLGGILEPTLDEVMGVPSSVDRKRKYSASLSSQRELREIGQVAAVTSPREVDVLSDIFGLKVKKEGSQYRLITQDLTASLTDLFSTTSRKNSDFSEKHQGTAHTAKEENTEDEKMLHTKGKESEKNTGKEKAEAEWRAKRSSNKSEEPESQQSALWEIISTHNKSLLNYFARNFYNMRLLALFVAFAINFILLFYKVASLPASKEGERVVTSVYREELHSATEDDNKDTVYFVLEESSGYMKPSLHFLAVAHTVISFCCIIGYYCLKVPLVIFKREKEVARRLEFDGLYVTEQPPEEDIKGQWDRLVINTPSFPSNYWDKFVKRKVMDKYGDLYGCEKISELLGLDQAALDFSSERKERRRLKRDTAWSVLFNSIDMKYQVWKLGVVFTDNSFLYLAWYMAMSVLGHYNNFFFAAHLLDIAMGFKTLRTILSSVTHNGKQLVLTVGLLAVVVYLYTVVAFNFFRKFYNKSDDKDTEDMKCNDMLTCYMFHMYVGVRAGGGIGDEIVDPAGDEFEVERIVFDITFFFFVIVILLAIIQGLIIDAFGELRDQQEQVKEDMETKCFICGIGSEYFDKVPHGFETHTLQEHNLANYLFFLMYLINKDETEHTGQESYVWKMYQERSWEFFPVGDCFRKQYEDQLG</sequence>
<dbReference type="Gene3D" id="2.60.120.920">
    <property type="match status" value="3"/>
</dbReference>
<evidence type="ECO:0000256" key="3">
    <source>
        <dbReference type="ARBA" id="ARBA00022568"/>
    </source>
</evidence>
<dbReference type="CDD" id="cd23278">
    <property type="entry name" value="beta-trefoil_MIR_RyR"/>
    <property type="match status" value="1"/>
</dbReference>
<dbReference type="InterPro" id="IPR009460">
    <property type="entry name" value="Ryanrecept_TM4-6"/>
</dbReference>
<feature type="transmembrane region" description="Helical" evidence="16">
    <location>
        <begin position="4737"/>
        <end position="4757"/>
    </location>
</feature>
<dbReference type="Pfam" id="PF08709">
    <property type="entry name" value="Ins145_P3_rec"/>
    <property type="match status" value="1"/>
</dbReference>
<dbReference type="GO" id="GO:0034704">
    <property type="term" value="C:calcium channel complex"/>
    <property type="evidence" value="ECO:0007669"/>
    <property type="project" value="TreeGrafter"/>
</dbReference>
<dbReference type="GO" id="GO:0014808">
    <property type="term" value="P:release of sequestered calcium ion into cytosol by sarcoplasmic reticulum"/>
    <property type="evidence" value="ECO:0007669"/>
    <property type="project" value="TreeGrafter"/>
</dbReference>
<evidence type="ECO:0000256" key="8">
    <source>
        <dbReference type="ARBA" id="ARBA00022951"/>
    </source>
</evidence>
<reference evidence="20" key="2">
    <citation type="submission" date="2025-09" db="UniProtKB">
        <authorList>
            <consortium name="Ensembl"/>
        </authorList>
    </citation>
    <scope>IDENTIFICATION</scope>
</reference>
<feature type="domain" description="B30.2/SPRY" evidence="17">
    <location>
        <begin position="650"/>
        <end position="849"/>
    </location>
</feature>
<name>A0A8C4H368_DICLA</name>
<feature type="region of interest" description="Disordered" evidence="15">
    <location>
        <begin position="1896"/>
        <end position="1918"/>
    </location>
</feature>
<evidence type="ECO:0000259" key="19">
    <source>
        <dbReference type="PROSITE" id="PS50919"/>
    </source>
</evidence>
<feature type="compositionally biased region" description="Acidic residues" evidence="15">
    <location>
        <begin position="1896"/>
        <end position="1905"/>
    </location>
</feature>
<keyword evidence="11 16" id="KW-0472">Membrane</keyword>
<keyword evidence="13" id="KW-0407">Ion channel</keyword>
<dbReference type="CDD" id="cd12879">
    <property type="entry name" value="SPRY3_RyR"/>
    <property type="match status" value="1"/>
</dbReference>
<dbReference type="InterPro" id="IPR043136">
    <property type="entry name" value="B30.2/SPRY_sf"/>
</dbReference>
<evidence type="ECO:0000256" key="9">
    <source>
        <dbReference type="ARBA" id="ARBA00022989"/>
    </source>
</evidence>
<evidence type="ECO:0000313" key="20">
    <source>
        <dbReference type="Ensembl" id="ENSDLAP00005036339.2"/>
    </source>
</evidence>
<dbReference type="InterPro" id="IPR003877">
    <property type="entry name" value="SPRY_dom"/>
</dbReference>
<feature type="transmembrane region" description="Helical" evidence="16">
    <location>
        <begin position="4601"/>
        <end position="4622"/>
    </location>
</feature>
<dbReference type="InterPro" id="IPR016093">
    <property type="entry name" value="MIR_motif"/>
</dbReference>
<dbReference type="Pfam" id="PF00622">
    <property type="entry name" value="SPRY"/>
    <property type="match status" value="3"/>
</dbReference>
<comment type="subcellular location">
    <subcellularLocation>
        <location evidence="1">Sarcoplasmic reticulum membrane</location>
        <topology evidence="1">Multi-pass membrane protein</topology>
    </subcellularLocation>
</comment>
<proteinExistence type="predicted"/>
<dbReference type="SMART" id="SM00449">
    <property type="entry name" value="SPRY"/>
    <property type="match status" value="3"/>
</dbReference>
<feature type="transmembrane region" description="Helical" evidence="16">
    <location>
        <begin position="4331"/>
        <end position="4349"/>
    </location>
</feature>
<feature type="region of interest" description="Disordered" evidence="15">
    <location>
        <begin position="1"/>
        <end position="26"/>
    </location>
</feature>
<organism evidence="20 21">
    <name type="scientific">Dicentrarchus labrax</name>
    <name type="common">European seabass</name>
    <name type="synonym">Morone labrax</name>
    <dbReference type="NCBI Taxonomy" id="13489"/>
    <lineage>
        <taxon>Eukaryota</taxon>
        <taxon>Metazoa</taxon>
        <taxon>Chordata</taxon>
        <taxon>Craniata</taxon>
        <taxon>Vertebrata</taxon>
        <taxon>Euteleostomi</taxon>
        <taxon>Actinopterygii</taxon>
        <taxon>Neopterygii</taxon>
        <taxon>Teleostei</taxon>
        <taxon>Neoteleostei</taxon>
        <taxon>Acanthomorphata</taxon>
        <taxon>Eupercaria</taxon>
        <taxon>Moronidae</taxon>
        <taxon>Dicentrarchus</taxon>
    </lineage>
</organism>
<keyword evidence="6" id="KW-0677">Repeat</keyword>
<dbReference type="PROSITE" id="PS50919">
    <property type="entry name" value="MIR"/>
    <property type="match status" value="2"/>
</dbReference>
<dbReference type="Gene3D" id="2.80.10.50">
    <property type="match status" value="2"/>
</dbReference>
<dbReference type="SUPFAM" id="SSF47473">
    <property type="entry name" value="EF-hand"/>
    <property type="match status" value="1"/>
</dbReference>
<accession>A0A8C4H368</accession>